<sequence length="128" mass="15051">MFARIRCVSKERGHTTDREKRYRKKQGWMRKRPVVVNILAHAQLGWIDHAESFRKKQPTLTRPRFLYTSHENRPFSILTTDQSFGYTKKQNVRSKTAVGGGRYEGNKINASSDEQEGREAQERPYHTQ</sequence>
<feature type="compositionally biased region" description="Basic and acidic residues" evidence="1">
    <location>
        <begin position="115"/>
        <end position="128"/>
    </location>
</feature>
<evidence type="ECO:0000256" key="1">
    <source>
        <dbReference type="SAM" id="MobiDB-lite"/>
    </source>
</evidence>
<reference evidence="2 3" key="1">
    <citation type="submission" date="2016-03" db="EMBL/GenBank/DDBJ databases">
        <title>EvidentialGene: Evidence-directed Construction of Genes on Genomes.</title>
        <authorList>
            <person name="Gilbert D.G."/>
            <person name="Choi J.-H."/>
            <person name="Mockaitis K."/>
            <person name="Colbourne J."/>
            <person name="Pfrender M."/>
        </authorList>
    </citation>
    <scope>NUCLEOTIDE SEQUENCE [LARGE SCALE GENOMIC DNA]</scope>
    <source>
        <strain evidence="2 3">Xinb3</strain>
        <tissue evidence="2">Complete organism</tissue>
    </source>
</reference>
<keyword evidence="3" id="KW-1185">Reference proteome</keyword>
<gene>
    <name evidence="2" type="ORF">APZ42_027154</name>
</gene>
<comment type="caution">
    <text evidence="2">The sequence shown here is derived from an EMBL/GenBank/DDBJ whole genome shotgun (WGS) entry which is preliminary data.</text>
</comment>
<feature type="region of interest" description="Disordered" evidence="1">
    <location>
        <begin position="88"/>
        <end position="128"/>
    </location>
</feature>
<organism evidence="2 3">
    <name type="scientific">Daphnia magna</name>
    <dbReference type="NCBI Taxonomy" id="35525"/>
    <lineage>
        <taxon>Eukaryota</taxon>
        <taxon>Metazoa</taxon>
        <taxon>Ecdysozoa</taxon>
        <taxon>Arthropoda</taxon>
        <taxon>Crustacea</taxon>
        <taxon>Branchiopoda</taxon>
        <taxon>Diplostraca</taxon>
        <taxon>Cladocera</taxon>
        <taxon>Anomopoda</taxon>
        <taxon>Daphniidae</taxon>
        <taxon>Daphnia</taxon>
    </lineage>
</organism>
<dbReference type="AlphaFoldDB" id="A0A164RAY5"/>
<evidence type="ECO:0000313" key="3">
    <source>
        <dbReference type="Proteomes" id="UP000076858"/>
    </source>
</evidence>
<dbReference type="Proteomes" id="UP000076858">
    <property type="component" value="Unassembled WGS sequence"/>
</dbReference>
<proteinExistence type="predicted"/>
<name>A0A164RAY5_9CRUS</name>
<dbReference type="EMBL" id="LRGB01002190">
    <property type="protein sequence ID" value="KZS08487.1"/>
    <property type="molecule type" value="Genomic_DNA"/>
</dbReference>
<evidence type="ECO:0000313" key="2">
    <source>
        <dbReference type="EMBL" id="KZS08487.1"/>
    </source>
</evidence>
<accession>A0A164RAY5</accession>
<protein>
    <submittedName>
        <fullName evidence="2">Uncharacterized protein</fullName>
    </submittedName>
</protein>